<feature type="region of interest" description="Disordered" evidence="1">
    <location>
        <begin position="1"/>
        <end position="21"/>
    </location>
</feature>
<protein>
    <submittedName>
        <fullName evidence="3">Uncharacterized protein</fullName>
    </submittedName>
</protein>
<keyword evidence="4" id="KW-1185">Reference proteome</keyword>
<dbReference type="EnsemblPlants" id="LPERR07G11600.1">
    <property type="protein sequence ID" value="LPERR07G11600.1"/>
    <property type="gene ID" value="LPERR07G11600"/>
</dbReference>
<keyword evidence="2" id="KW-0812">Transmembrane</keyword>
<accession>A0A0D9WYN5</accession>
<feature type="compositionally biased region" description="Gly residues" evidence="1">
    <location>
        <begin position="1"/>
        <end position="10"/>
    </location>
</feature>
<organism evidence="3 4">
    <name type="scientific">Leersia perrieri</name>
    <dbReference type="NCBI Taxonomy" id="77586"/>
    <lineage>
        <taxon>Eukaryota</taxon>
        <taxon>Viridiplantae</taxon>
        <taxon>Streptophyta</taxon>
        <taxon>Embryophyta</taxon>
        <taxon>Tracheophyta</taxon>
        <taxon>Spermatophyta</taxon>
        <taxon>Magnoliopsida</taxon>
        <taxon>Liliopsida</taxon>
        <taxon>Poales</taxon>
        <taxon>Poaceae</taxon>
        <taxon>BOP clade</taxon>
        <taxon>Oryzoideae</taxon>
        <taxon>Oryzeae</taxon>
        <taxon>Oryzinae</taxon>
        <taxon>Leersia</taxon>
    </lineage>
</organism>
<reference evidence="3" key="3">
    <citation type="submission" date="2015-04" db="UniProtKB">
        <authorList>
            <consortium name="EnsemblPlants"/>
        </authorList>
    </citation>
    <scope>IDENTIFICATION</scope>
</reference>
<dbReference type="eggNOG" id="ENOG502R649">
    <property type="taxonomic scope" value="Eukaryota"/>
</dbReference>
<dbReference type="Proteomes" id="UP000032180">
    <property type="component" value="Chromosome 7"/>
</dbReference>
<feature type="transmembrane region" description="Helical" evidence="2">
    <location>
        <begin position="57"/>
        <end position="78"/>
    </location>
</feature>
<dbReference type="Gramene" id="LPERR07G11600.1">
    <property type="protein sequence ID" value="LPERR07G11600.1"/>
    <property type="gene ID" value="LPERR07G11600"/>
</dbReference>
<name>A0A0D9WYN5_9ORYZ</name>
<keyword evidence="2" id="KW-1133">Transmembrane helix</keyword>
<evidence type="ECO:0000313" key="4">
    <source>
        <dbReference type="Proteomes" id="UP000032180"/>
    </source>
</evidence>
<evidence type="ECO:0000313" key="3">
    <source>
        <dbReference type="EnsemblPlants" id="LPERR07G11600.1"/>
    </source>
</evidence>
<reference evidence="3 4" key="1">
    <citation type="submission" date="2012-08" db="EMBL/GenBank/DDBJ databases">
        <title>Oryza genome evolution.</title>
        <authorList>
            <person name="Wing R.A."/>
        </authorList>
    </citation>
    <scope>NUCLEOTIDE SEQUENCE</scope>
</reference>
<evidence type="ECO:0000256" key="1">
    <source>
        <dbReference type="SAM" id="MobiDB-lite"/>
    </source>
</evidence>
<proteinExistence type="predicted"/>
<evidence type="ECO:0000256" key="2">
    <source>
        <dbReference type="SAM" id="Phobius"/>
    </source>
</evidence>
<dbReference type="AlphaFoldDB" id="A0A0D9WYN5"/>
<reference evidence="4" key="2">
    <citation type="submission" date="2013-12" db="EMBL/GenBank/DDBJ databases">
        <authorList>
            <person name="Yu Y."/>
            <person name="Lee S."/>
            <person name="de Baynast K."/>
            <person name="Wissotski M."/>
            <person name="Liu L."/>
            <person name="Talag J."/>
            <person name="Goicoechea J."/>
            <person name="Angelova A."/>
            <person name="Jetty R."/>
            <person name="Kudrna D."/>
            <person name="Golser W."/>
            <person name="Rivera L."/>
            <person name="Zhang J."/>
            <person name="Wing R."/>
        </authorList>
    </citation>
    <scope>NUCLEOTIDE SEQUENCE</scope>
</reference>
<sequence>MDDGVTGGDVGPSPPPATGSHADRVFRALAVASLYILLRRWRAGGAGLGERPSPAEIAAGVALCASVAWLYALPALGIRRIGGISPHTQRWHQD</sequence>
<keyword evidence="2" id="KW-0472">Membrane</keyword>
<dbReference type="HOGENOM" id="CLU_2389408_0_0_1"/>